<dbReference type="Pfam" id="PF00903">
    <property type="entry name" value="Glyoxalase"/>
    <property type="match status" value="1"/>
</dbReference>
<reference evidence="3" key="1">
    <citation type="journal article" date="2019" name="Int. J. Syst. Evol. Microbiol.">
        <title>The Global Catalogue of Microorganisms (GCM) 10K type strain sequencing project: providing services to taxonomists for standard genome sequencing and annotation.</title>
        <authorList>
            <consortium name="The Broad Institute Genomics Platform"/>
            <consortium name="The Broad Institute Genome Sequencing Center for Infectious Disease"/>
            <person name="Wu L."/>
            <person name="Ma J."/>
        </authorList>
    </citation>
    <scope>NUCLEOTIDE SEQUENCE [LARGE SCALE GENOMIC DNA]</scope>
    <source>
        <strain evidence="3">JCM 14736</strain>
    </source>
</reference>
<dbReference type="InterPro" id="IPR037523">
    <property type="entry name" value="VOC_core"/>
</dbReference>
<dbReference type="InterPro" id="IPR029068">
    <property type="entry name" value="Glyas_Bleomycin-R_OHBP_Dase"/>
</dbReference>
<dbReference type="SUPFAM" id="SSF54593">
    <property type="entry name" value="Glyoxalase/Bleomycin resistance protein/Dihydroxybiphenyl dioxygenase"/>
    <property type="match status" value="1"/>
</dbReference>
<name>A0ABP4XL74_9MICO</name>
<evidence type="ECO:0000259" key="1">
    <source>
        <dbReference type="PROSITE" id="PS51819"/>
    </source>
</evidence>
<keyword evidence="3" id="KW-1185">Reference proteome</keyword>
<organism evidence="2 3">
    <name type="scientific">Leucobacter iarius</name>
    <dbReference type="NCBI Taxonomy" id="333963"/>
    <lineage>
        <taxon>Bacteria</taxon>
        <taxon>Bacillati</taxon>
        <taxon>Actinomycetota</taxon>
        <taxon>Actinomycetes</taxon>
        <taxon>Micrococcales</taxon>
        <taxon>Microbacteriaceae</taxon>
        <taxon>Leucobacter</taxon>
    </lineage>
</organism>
<comment type="caution">
    <text evidence="2">The sequence shown here is derived from an EMBL/GenBank/DDBJ whole genome shotgun (WGS) entry which is preliminary data.</text>
</comment>
<evidence type="ECO:0000313" key="3">
    <source>
        <dbReference type="Proteomes" id="UP001500851"/>
    </source>
</evidence>
<accession>A0ABP4XL74</accession>
<dbReference type="Proteomes" id="UP001500851">
    <property type="component" value="Unassembled WGS sequence"/>
</dbReference>
<sequence>MQWNPLVPEISVSDFAKSLRFYTEGVGFSVAFTRTDPDFAYFDLDGAQLMLEADHDESWRTGAFDAPRGRGLNLQLEVGDVRAARDRLAQLGATVFRDLQESWYETADGPEGQLEHLVQDPDGYLVRLVEILDPPASA</sequence>
<dbReference type="RefSeq" id="WP_344029914.1">
    <property type="nucleotide sequence ID" value="NZ_BAAAOB010000001.1"/>
</dbReference>
<dbReference type="InterPro" id="IPR004360">
    <property type="entry name" value="Glyas_Fos-R_dOase_dom"/>
</dbReference>
<evidence type="ECO:0000313" key="2">
    <source>
        <dbReference type="EMBL" id="GAA1782513.1"/>
    </source>
</evidence>
<dbReference type="EMBL" id="BAAAOB010000001">
    <property type="protein sequence ID" value="GAA1782513.1"/>
    <property type="molecule type" value="Genomic_DNA"/>
</dbReference>
<protein>
    <submittedName>
        <fullName evidence="2">VOC family protein</fullName>
    </submittedName>
</protein>
<dbReference type="PROSITE" id="PS51819">
    <property type="entry name" value="VOC"/>
    <property type="match status" value="1"/>
</dbReference>
<proteinExistence type="predicted"/>
<feature type="domain" description="VOC" evidence="1">
    <location>
        <begin position="2"/>
        <end position="131"/>
    </location>
</feature>
<dbReference type="Gene3D" id="3.10.180.10">
    <property type="entry name" value="2,3-Dihydroxybiphenyl 1,2-Dioxygenase, domain 1"/>
    <property type="match status" value="1"/>
</dbReference>
<gene>
    <name evidence="2" type="ORF">GCM10009768_09260</name>
</gene>